<sequence length="77" mass="8903">MQHKPIPKPSFLDDCQCLGAFSGEKRWRSKDGQRLFTWDSRHGEIQVFNKRGRHLGVIEPVQGRFIKGPTKGRKIDV</sequence>
<gene>
    <name evidence="2" type="ORF">BECKFW1821A_GA0114235_10448</name>
</gene>
<dbReference type="AlphaFoldDB" id="A0A450SJW4"/>
<dbReference type="InterPro" id="IPR009105">
    <property type="entry name" value="Colicin_E3_ribonuclease"/>
</dbReference>
<organism evidence="2">
    <name type="scientific">Candidatus Kentrum sp. FW</name>
    <dbReference type="NCBI Taxonomy" id="2126338"/>
    <lineage>
        <taxon>Bacteria</taxon>
        <taxon>Pseudomonadati</taxon>
        <taxon>Pseudomonadota</taxon>
        <taxon>Gammaproteobacteria</taxon>
        <taxon>Candidatus Kentrum</taxon>
    </lineage>
</organism>
<dbReference type="GO" id="GO:0003723">
    <property type="term" value="F:RNA binding"/>
    <property type="evidence" value="ECO:0007669"/>
    <property type="project" value="InterPro"/>
</dbReference>
<dbReference type="EMBL" id="CAADEW010000044">
    <property type="protein sequence ID" value="VFJ53752.1"/>
    <property type="molecule type" value="Genomic_DNA"/>
</dbReference>
<dbReference type="GO" id="GO:0016788">
    <property type="term" value="F:hydrolase activity, acting on ester bonds"/>
    <property type="evidence" value="ECO:0007669"/>
    <property type="project" value="InterPro"/>
</dbReference>
<accession>A0A450SJW4</accession>
<protein>
    <submittedName>
        <fullName evidence="2">Cytotoxic</fullName>
    </submittedName>
</protein>
<dbReference type="GO" id="GO:0043022">
    <property type="term" value="F:ribosome binding"/>
    <property type="evidence" value="ECO:0007669"/>
    <property type="project" value="InterPro"/>
</dbReference>
<feature type="domain" description="Colicin E3-like ribonuclease" evidence="1">
    <location>
        <begin position="24"/>
        <end position="75"/>
    </location>
</feature>
<evidence type="ECO:0000259" key="1">
    <source>
        <dbReference type="Pfam" id="PF09000"/>
    </source>
</evidence>
<reference evidence="2" key="1">
    <citation type="submission" date="2019-02" db="EMBL/GenBank/DDBJ databases">
        <authorList>
            <person name="Gruber-Vodicka R. H."/>
            <person name="Seah K. B. B."/>
        </authorList>
    </citation>
    <scope>NUCLEOTIDE SEQUENCE</scope>
    <source>
        <strain evidence="2">BECK_BZ15</strain>
    </source>
</reference>
<proteinExistence type="predicted"/>
<dbReference type="InterPro" id="IPR036725">
    <property type="entry name" value="ColE3_ribonuclease_sf"/>
</dbReference>
<dbReference type="Pfam" id="PF09000">
    <property type="entry name" value="Cytotoxic"/>
    <property type="match status" value="1"/>
</dbReference>
<dbReference type="SUPFAM" id="SSF63840">
    <property type="entry name" value="Ribonuclease domain of colicin E3"/>
    <property type="match status" value="1"/>
</dbReference>
<dbReference type="Gene3D" id="3.10.380.10">
    <property type="entry name" value="Colicin E3-like ribonuclease domain"/>
    <property type="match status" value="1"/>
</dbReference>
<name>A0A450SJW4_9GAMM</name>
<evidence type="ECO:0000313" key="2">
    <source>
        <dbReference type="EMBL" id="VFJ53752.1"/>
    </source>
</evidence>